<protein>
    <submittedName>
        <fullName evidence="1">Uncharacterized protein</fullName>
    </submittedName>
</protein>
<dbReference type="EMBL" id="JAWWMZ010000004">
    <property type="protein sequence ID" value="MDX4954697.1"/>
    <property type="molecule type" value="Genomic_DNA"/>
</dbReference>
<reference evidence="1" key="1">
    <citation type="submission" date="2023-11" db="EMBL/GenBank/DDBJ databases">
        <title>Identification and selenium tolerance of Delftia acidovorans R3-25.</title>
        <authorList>
            <person name="Zhang S."/>
            <person name="Liu Y."/>
            <person name="Guo Y."/>
        </authorList>
    </citation>
    <scope>NUCLEOTIDE SEQUENCE</scope>
    <source>
        <strain evidence="1">R3-25</strain>
    </source>
</reference>
<evidence type="ECO:0000313" key="2">
    <source>
        <dbReference type="EMBL" id="MDX4957374.1"/>
    </source>
</evidence>
<evidence type="ECO:0000313" key="3">
    <source>
        <dbReference type="Proteomes" id="UP001287445"/>
    </source>
</evidence>
<name>A0AAJ2R3W1_DELAC</name>
<evidence type="ECO:0000313" key="1">
    <source>
        <dbReference type="EMBL" id="MDX4954697.1"/>
    </source>
</evidence>
<dbReference type="Proteomes" id="UP001287445">
    <property type="component" value="Unassembled WGS sequence"/>
</dbReference>
<sequence length="113" mass="13162">MNLSCCNEFNRRPLIQDGRLVESNWDDLCNAIFERNIIEYGASFDQFILMACGEFDCAIALLPVSVHPQAIKIARNWGYESAEIRRSRIDELKERGLYPIEKRPNIDQVEWVI</sequence>
<accession>A0AAJ2R3W1</accession>
<organism evidence="1 3">
    <name type="scientific">Delftia acidovorans</name>
    <name type="common">Pseudomonas acidovorans</name>
    <name type="synonym">Comamonas acidovorans</name>
    <dbReference type="NCBI Taxonomy" id="80866"/>
    <lineage>
        <taxon>Bacteria</taxon>
        <taxon>Pseudomonadati</taxon>
        <taxon>Pseudomonadota</taxon>
        <taxon>Betaproteobacteria</taxon>
        <taxon>Burkholderiales</taxon>
        <taxon>Comamonadaceae</taxon>
        <taxon>Delftia</taxon>
    </lineage>
</organism>
<gene>
    <name evidence="1" type="ORF">SGN30_14865</name>
    <name evidence="2" type="ORF">SGN30_28480</name>
</gene>
<dbReference type="RefSeq" id="WP_319073948.1">
    <property type="nucleotide sequence ID" value="NZ_JAWWMZ010000004.1"/>
</dbReference>
<dbReference type="EMBL" id="JAWWMZ010000017">
    <property type="protein sequence ID" value="MDX4957374.1"/>
    <property type="molecule type" value="Genomic_DNA"/>
</dbReference>
<dbReference type="AlphaFoldDB" id="A0AAJ2R3W1"/>
<proteinExistence type="predicted"/>
<comment type="caution">
    <text evidence="1">The sequence shown here is derived from an EMBL/GenBank/DDBJ whole genome shotgun (WGS) entry which is preliminary data.</text>
</comment>